<dbReference type="SUPFAM" id="SSF53850">
    <property type="entry name" value="Periplasmic binding protein-like II"/>
    <property type="match status" value="1"/>
</dbReference>
<sequence length="460" mass="49748">MREETPADPSPRVTRSTVGRRQFLRLSTGLAVAGLAGAPILTGCSRGGKNTKELSFWNFYAPDPTGSPQSKWFESMVAEWNRNNDVRIKLRFIPGSQYLGGNVLQTAFSTGEGPDIFLISPGDFLRYYNGGACVDLTPHLEPGVRSDFVKGALETRTVGGKVYAMPMEIEPLALYYDIAAFEKAKLSEADLPRTWDQMLDVAEKLTTKQRFGVQFETVPGYYQNFTWYPFMWQAGGTPVTADASASEFDSEAVRRALALWSDTQRRGLAPKQALGGGAGDVPSNLAAGFSAMQQSGIWAVSDMRNLKPKYRYGVMPLPTPAGGKEQTCGGGWAFAANTYGDNPEAAARFITWALASTSPEGVERGRQWNTVAKTNLPTRASVQASARAHGAFTSGPLKTFADVIVPTVRSEPRYPPEVYKAISDAIQGTQLSGKATGSAAGRASDVIDNFLQTYDGATIL</sequence>
<dbReference type="Proteomes" id="UP000066480">
    <property type="component" value="Chromosome"/>
</dbReference>
<dbReference type="PANTHER" id="PTHR43649">
    <property type="entry name" value="ARABINOSE-BINDING PROTEIN-RELATED"/>
    <property type="match status" value="1"/>
</dbReference>
<dbReference type="PATRIC" id="fig|571913.6.peg.2574"/>
<reference evidence="1 2" key="1">
    <citation type="submission" date="2015-03" db="EMBL/GenBank/DDBJ databases">
        <title>Luteipulveratus halotolerans sp. nov., a novel actinobacterium (Dermacoccaceae) from Sarawak, Malaysia.</title>
        <authorList>
            <person name="Juboi H."/>
            <person name="Basik A."/>
            <person name="Shamsul S.S."/>
            <person name="Arnold P."/>
            <person name="Schmitt E.K."/>
            <person name="Sanglier J.-J."/>
            <person name="Yeo T."/>
        </authorList>
    </citation>
    <scope>NUCLEOTIDE SEQUENCE [LARGE SCALE GENOMIC DNA]</scope>
    <source>
        <strain evidence="1 2">MN07-A0370</strain>
    </source>
</reference>
<dbReference type="InterPro" id="IPR050490">
    <property type="entry name" value="Bact_solute-bd_prot1"/>
</dbReference>
<name>A0A0K1JIG1_9MICO</name>
<dbReference type="EMBL" id="CP011112">
    <property type="protein sequence ID" value="AKU16512.1"/>
    <property type="molecule type" value="Genomic_DNA"/>
</dbReference>
<dbReference type="CDD" id="cd13585">
    <property type="entry name" value="PBP2_TMBP_like"/>
    <property type="match status" value="1"/>
</dbReference>
<dbReference type="OrthoDB" id="366726at2"/>
<protein>
    <submittedName>
        <fullName evidence="1">Sugar ABC transporter substrate-binding protein</fullName>
    </submittedName>
</protein>
<dbReference type="STRING" id="571913.VV02_12640"/>
<keyword evidence="2" id="KW-1185">Reference proteome</keyword>
<dbReference type="PANTHER" id="PTHR43649:SF30">
    <property type="entry name" value="ABC TRANSPORTER SUBSTRATE-BINDING PROTEIN"/>
    <property type="match status" value="1"/>
</dbReference>
<proteinExistence type="predicted"/>
<dbReference type="KEGG" id="lmoi:VV02_12640"/>
<gene>
    <name evidence="1" type="ORF">VV02_12640</name>
</gene>
<dbReference type="InterPro" id="IPR006311">
    <property type="entry name" value="TAT_signal"/>
</dbReference>
<dbReference type="InterPro" id="IPR006059">
    <property type="entry name" value="SBP"/>
</dbReference>
<dbReference type="PROSITE" id="PS51318">
    <property type="entry name" value="TAT"/>
    <property type="match status" value="1"/>
</dbReference>
<evidence type="ECO:0000313" key="2">
    <source>
        <dbReference type="Proteomes" id="UP000066480"/>
    </source>
</evidence>
<organism evidence="1 2">
    <name type="scientific">Luteipulveratus mongoliensis</name>
    <dbReference type="NCBI Taxonomy" id="571913"/>
    <lineage>
        <taxon>Bacteria</taxon>
        <taxon>Bacillati</taxon>
        <taxon>Actinomycetota</taxon>
        <taxon>Actinomycetes</taxon>
        <taxon>Micrococcales</taxon>
        <taxon>Dermacoccaceae</taxon>
        <taxon>Luteipulveratus</taxon>
    </lineage>
</organism>
<dbReference type="Pfam" id="PF01547">
    <property type="entry name" value="SBP_bac_1"/>
    <property type="match status" value="1"/>
</dbReference>
<dbReference type="AlphaFoldDB" id="A0A0K1JIG1"/>
<dbReference type="Gene3D" id="3.40.190.10">
    <property type="entry name" value="Periplasmic binding protein-like II"/>
    <property type="match status" value="1"/>
</dbReference>
<accession>A0A0K1JIG1</accession>
<evidence type="ECO:0000313" key="1">
    <source>
        <dbReference type="EMBL" id="AKU16512.1"/>
    </source>
</evidence>
<dbReference type="RefSeq" id="WP_052591858.1">
    <property type="nucleotide sequence ID" value="NZ_CP011112.1"/>
</dbReference>